<dbReference type="Pfam" id="PF09084">
    <property type="entry name" value="NMT1"/>
    <property type="match status" value="1"/>
</dbReference>
<comment type="function">
    <text evidence="5">Part of a binding-protein-dependent transport system for aliphatic sulfonates. Putative binding protein.</text>
</comment>
<dbReference type="PANTHER" id="PTHR30024:SF48">
    <property type="entry name" value="ABC TRANSPORTER SUBSTRATE-BINDING PROTEIN"/>
    <property type="match status" value="1"/>
</dbReference>
<dbReference type="eggNOG" id="COG0715">
    <property type="taxonomic scope" value="Bacteria"/>
</dbReference>
<evidence type="ECO:0000256" key="1">
    <source>
        <dbReference type="ARBA" id="ARBA00004418"/>
    </source>
</evidence>
<dbReference type="SMART" id="SM00062">
    <property type="entry name" value="PBPb"/>
    <property type="match status" value="1"/>
</dbReference>
<protein>
    <recommendedName>
        <fullName evidence="6">Putative aliphatic sulfonates-binding protein</fullName>
    </recommendedName>
</protein>
<dbReference type="SUPFAM" id="SSF53850">
    <property type="entry name" value="Periplasmic binding protein-like II"/>
    <property type="match status" value="1"/>
</dbReference>
<comment type="similarity">
    <text evidence="2">Belongs to the bacterial solute-binding protein SsuA/TauA family.</text>
</comment>
<comment type="caution">
    <text evidence="9">The sequence shown here is derived from an EMBL/GenBank/DDBJ whole genome shotgun (WGS) entry which is preliminary data.</text>
</comment>
<dbReference type="STRING" id="1292034.OR37_00532"/>
<name>R0EQA4_CAUVI</name>
<dbReference type="CDD" id="cd13558">
    <property type="entry name" value="PBP2_SsuA_like_2"/>
    <property type="match status" value="1"/>
</dbReference>
<comment type="subcellular location">
    <subcellularLocation>
        <location evidence="1">Periplasm</location>
    </subcellularLocation>
</comment>
<dbReference type="InterPro" id="IPR015168">
    <property type="entry name" value="SsuA/THI5"/>
</dbReference>
<keyword evidence="10" id="KW-1185">Reference proteome</keyword>
<dbReference type="InterPro" id="IPR010067">
    <property type="entry name" value="ABC_SsuA_sub-bd"/>
</dbReference>
<dbReference type="PROSITE" id="PS51257">
    <property type="entry name" value="PROKAR_LIPOPROTEIN"/>
    <property type="match status" value="1"/>
</dbReference>
<dbReference type="GO" id="GO:0042597">
    <property type="term" value="C:periplasmic space"/>
    <property type="evidence" value="ECO:0007669"/>
    <property type="project" value="UniProtKB-SubCell"/>
</dbReference>
<dbReference type="RefSeq" id="WP_004615622.1">
    <property type="nucleotide sequence ID" value="NZ_APMP01000001.1"/>
</dbReference>
<reference evidence="9 10" key="1">
    <citation type="journal article" date="2013" name="Genome Announc.">
        <title>Draft Genome Sequence for Caulobacter sp. Strain OR37, a Bacterium Tolerant to Heavy Metals.</title>
        <authorList>
            <person name="Utturkar S.M."/>
            <person name="Bollmann A."/>
            <person name="Brzoska R.M."/>
            <person name="Klingeman D.M."/>
            <person name="Epstein S.E."/>
            <person name="Palumbo A.V."/>
            <person name="Brown S.D."/>
        </authorList>
    </citation>
    <scope>NUCLEOTIDE SEQUENCE [LARGE SCALE GENOMIC DNA]</scope>
    <source>
        <strain evidence="9 10">OR37</strain>
    </source>
</reference>
<sequence precursor="true">MDRRQLIAGLALGGLAASLAACAKGSGQPVLKVGSQRGGAKAILLASGALEGATYRVEWSEFPAAAPLLEALSAGAIDLGEAGDAPFLFAYAGGAKIKAVQAGQSGGAGTAILVRKDSPIATPADLKGRKIATGRGSIGHYLLLRVLENAGLKPADVTLVYLTPGDAKAAFTAGSIDAWVTWGSYIALARLHDAARILADGTGVISGFGYEAASERAIADKRPQVEDFLRRLAKARRWAAANPEAFAKVLSRETGLSEEIALYTVRNYRLLPTPIGEASVAESRAVLDRFRAGGAISGARDPAGAFDASFNGTLS</sequence>
<dbReference type="InterPro" id="IPR001638">
    <property type="entry name" value="Solute-binding_3/MltF_N"/>
</dbReference>
<feature type="domain" description="Solute-binding protein family 3/N-terminal" evidence="8">
    <location>
        <begin position="30"/>
        <end position="242"/>
    </location>
</feature>
<dbReference type="FunFam" id="3.40.190.10:FF:000050">
    <property type="entry name" value="Sulfonate ABC transporter substrate-binding protein"/>
    <property type="match status" value="1"/>
</dbReference>
<keyword evidence="4 7" id="KW-0732">Signal</keyword>
<dbReference type="Proteomes" id="UP000013063">
    <property type="component" value="Unassembled WGS sequence"/>
</dbReference>
<feature type="chain" id="PRO_5004349068" description="Putative aliphatic sulfonates-binding protein" evidence="7">
    <location>
        <begin position="24"/>
        <end position="315"/>
    </location>
</feature>
<evidence type="ECO:0000256" key="3">
    <source>
        <dbReference type="ARBA" id="ARBA00022448"/>
    </source>
</evidence>
<dbReference type="EMBL" id="APMP01000001">
    <property type="protein sequence ID" value="ENZ84024.1"/>
    <property type="molecule type" value="Genomic_DNA"/>
</dbReference>
<dbReference type="PANTHER" id="PTHR30024">
    <property type="entry name" value="ALIPHATIC SULFONATES-BINDING PROTEIN-RELATED"/>
    <property type="match status" value="1"/>
</dbReference>
<evidence type="ECO:0000313" key="9">
    <source>
        <dbReference type="EMBL" id="ENZ84024.1"/>
    </source>
</evidence>
<accession>R0EQA4</accession>
<evidence type="ECO:0000256" key="7">
    <source>
        <dbReference type="SAM" id="SignalP"/>
    </source>
</evidence>
<evidence type="ECO:0000259" key="8">
    <source>
        <dbReference type="SMART" id="SM00062"/>
    </source>
</evidence>
<dbReference type="OrthoDB" id="6522570at2"/>
<gene>
    <name evidence="9" type="ORF">OR37_00532</name>
</gene>
<dbReference type="PATRIC" id="fig|1292034.3.peg.529"/>
<evidence type="ECO:0000313" key="10">
    <source>
        <dbReference type="Proteomes" id="UP000013063"/>
    </source>
</evidence>
<proteinExistence type="inferred from homology"/>
<evidence type="ECO:0000256" key="2">
    <source>
        <dbReference type="ARBA" id="ARBA00010742"/>
    </source>
</evidence>
<dbReference type="GO" id="GO:0016020">
    <property type="term" value="C:membrane"/>
    <property type="evidence" value="ECO:0007669"/>
    <property type="project" value="InterPro"/>
</dbReference>
<evidence type="ECO:0000256" key="6">
    <source>
        <dbReference type="ARBA" id="ARBA00070228"/>
    </source>
</evidence>
<organism evidence="9 10">
    <name type="scientific">Caulobacter vibrioides OR37</name>
    <dbReference type="NCBI Taxonomy" id="1292034"/>
    <lineage>
        <taxon>Bacteria</taxon>
        <taxon>Pseudomonadati</taxon>
        <taxon>Pseudomonadota</taxon>
        <taxon>Alphaproteobacteria</taxon>
        <taxon>Caulobacterales</taxon>
        <taxon>Caulobacteraceae</taxon>
        <taxon>Caulobacter</taxon>
    </lineage>
</organism>
<dbReference type="AlphaFoldDB" id="R0EQA4"/>
<feature type="signal peptide" evidence="7">
    <location>
        <begin position="1"/>
        <end position="23"/>
    </location>
</feature>
<dbReference type="Gene3D" id="3.40.190.10">
    <property type="entry name" value="Periplasmic binding protein-like II"/>
    <property type="match status" value="2"/>
</dbReference>
<dbReference type="GO" id="GO:0042626">
    <property type="term" value="F:ATPase-coupled transmembrane transporter activity"/>
    <property type="evidence" value="ECO:0007669"/>
    <property type="project" value="InterPro"/>
</dbReference>
<evidence type="ECO:0000256" key="5">
    <source>
        <dbReference type="ARBA" id="ARBA00055538"/>
    </source>
</evidence>
<keyword evidence="3" id="KW-0813">Transport</keyword>
<dbReference type="NCBIfam" id="TIGR01728">
    <property type="entry name" value="SsuA_fam"/>
    <property type="match status" value="1"/>
</dbReference>
<evidence type="ECO:0000256" key="4">
    <source>
        <dbReference type="ARBA" id="ARBA00022729"/>
    </source>
</evidence>